<dbReference type="Proteomes" id="UP000184514">
    <property type="component" value="Unassembled WGS sequence"/>
</dbReference>
<evidence type="ECO:0000313" key="3">
    <source>
        <dbReference type="Proteomes" id="UP000184514"/>
    </source>
</evidence>
<dbReference type="Pfam" id="PF00583">
    <property type="entry name" value="Acetyltransf_1"/>
    <property type="match status" value="1"/>
</dbReference>
<keyword evidence="2" id="KW-0808">Transferase</keyword>
<protein>
    <submittedName>
        <fullName evidence="2">Putative acetyltransferase</fullName>
    </submittedName>
</protein>
<feature type="domain" description="N-acetyltransferase" evidence="1">
    <location>
        <begin position="4"/>
        <end position="143"/>
    </location>
</feature>
<evidence type="ECO:0000313" key="2">
    <source>
        <dbReference type="EMBL" id="OJI91677.1"/>
    </source>
</evidence>
<sequence>MRDFGIRNATRDDLPALGEIVFAWEQRTKWMHSSHTAEEIASFLNDAFEERVILVAGTPAQAYLAFDPERQRIGGLYCNISGKGIGKALIDRIKEGRDFLWLNTHEPNHAAQKFYKREGFVEVSNEGAEPSNIVPELRMEWRR</sequence>
<dbReference type="STRING" id="696762.PFRI_41620"/>
<dbReference type="InterPro" id="IPR016181">
    <property type="entry name" value="Acyl_CoA_acyltransferase"/>
</dbReference>
<comment type="caution">
    <text evidence="2">The sequence shown here is derived from an EMBL/GenBank/DDBJ whole genome shotgun (WGS) entry which is preliminary data.</text>
</comment>
<accession>A0A1L9NQZ4</accession>
<name>A0A1L9NQZ4_9RHOB</name>
<dbReference type="AlphaFoldDB" id="A0A1L9NQZ4"/>
<dbReference type="RefSeq" id="WP_072632618.1">
    <property type="nucleotide sequence ID" value="NZ_MLCB01000227.1"/>
</dbReference>
<dbReference type="InterPro" id="IPR000182">
    <property type="entry name" value="GNAT_dom"/>
</dbReference>
<dbReference type="PROSITE" id="PS51186">
    <property type="entry name" value="GNAT"/>
    <property type="match status" value="1"/>
</dbReference>
<evidence type="ECO:0000259" key="1">
    <source>
        <dbReference type="PROSITE" id="PS51186"/>
    </source>
</evidence>
<gene>
    <name evidence="2" type="ORF">PFRI_41620</name>
</gene>
<keyword evidence="3" id="KW-1185">Reference proteome</keyword>
<dbReference type="GO" id="GO:0016747">
    <property type="term" value="F:acyltransferase activity, transferring groups other than amino-acyl groups"/>
    <property type="evidence" value="ECO:0007669"/>
    <property type="project" value="InterPro"/>
</dbReference>
<dbReference type="EMBL" id="MLCB01000227">
    <property type="protein sequence ID" value="OJI91677.1"/>
    <property type="molecule type" value="Genomic_DNA"/>
</dbReference>
<dbReference type="Gene3D" id="3.40.630.30">
    <property type="match status" value="1"/>
</dbReference>
<reference evidence="2 3" key="1">
    <citation type="submission" date="2016-10" db="EMBL/GenBank/DDBJ databases">
        <title>Genome sequence of Planktotalea frisia SH6-1.</title>
        <authorList>
            <person name="Poehlein A."/>
            <person name="Bakenhus I."/>
            <person name="Voget S."/>
            <person name="Brinkhoff T."/>
            <person name="Simon M."/>
        </authorList>
    </citation>
    <scope>NUCLEOTIDE SEQUENCE [LARGE SCALE GENOMIC DNA]</scope>
    <source>
        <strain evidence="2 3">SH6-1</strain>
    </source>
</reference>
<organism evidence="2 3">
    <name type="scientific">Planktotalea frisia</name>
    <dbReference type="NCBI Taxonomy" id="696762"/>
    <lineage>
        <taxon>Bacteria</taxon>
        <taxon>Pseudomonadati</taxon>
        <taxon>Pseudomonadota</taxon>
        <taxon>Alphaproteobacteria</taxon>
        <taxon>Rhodobacterales</taxon>
        <taxon>Paracoccaceae</taxon>
        <taxon>Planktotalea</taxon>
    </lineage>
</organism>
<dbReference type="SUPFAM" id="SSF55729">
    <property type="entry name" value="Acyl-CoA N-acyltransferases (Nat)"/>
    <property type="match status" value="1"/>
</dbReference>
<dbReference type="OrthoDB" id="9797417at2"/>
<proteinExistence type="predicted"/>